<dbReference type="AlphaFoldDB" id="A0AAJ0CJE8"/>
<reference evidence="2" key="1">
    <citation type="submission" date="2023-06" db="EMBL/GenBank/DDBJ databases">
        <title>Conoideocrella luteorostrata (Hypocreales: Clavicipitaceae), a potential biocontrol fungus for elongate hemlock scale in United States Christmas tree production areas.</title>
        <authorList>
            <person name="Barrett H."/>
            <person name="Lovett B."/>
            <person name="Macias A.M."/>
            <person name="Stajich J.E."/>
            <person name="Kasson M.T."/>
        </authorList>
    </citation>
    <scope>NUCLEOTIDE SEQUENCE</scope>
    <source>
        <strain evidence="2">ARSEF 14590</strain>
    </source>
</reference>
<protein>
    <submittedName>
        <fullName evidence="2">Uncharacterized protein</fullName>
    </submittedName>
</protein>
<evidence type="ECO:0000256" key="1">
    <source>
        <dbReference type="SAM" id="MobiDB-lite"/>
    </source>
</evidence>
<feature type="region of interest" description="Disordered" evidence="1">
    <location>
        <begin position="58"/>
        <end position="151"/>
    </location>
</feature>
<proteinExistence type="predicted"/>
<accession>A0AAJ0CJE8</accession>
<gene>
    <name evidence="2" type="ORF">QQS21_008615</name>
</gene>
<feature type="compositionally biased region" description="Polar residues" evidence="1">
    <location>
        <begin position="78"/>
        <end position="107"/>
    </location>
</feature>
<evidence type="ECO:0000313" key="3">
    <source>
        <dbReference type="Proteomes" id="UP001251528"/>
    </source>
</evidence>
<dbReference type="Proteomes" id="UP001251528">
    <property type="component" value="Unassembled WGS sequence"/>
</dbReference>
<feature type="region of interest" description="Disordered" evidence="1">
    <location>
        <begin position="199"/>
        <end position="222"/>
    </location>
</feature>
<name>A0AAJ0CJE8_9HYPO</name>
<feature type="compositionally biased region" description="Basic residues" evidence="1">
    <location>
        <begin position="212"/>
        <end position="222"/>
    </location>
</feature>
<sequence>MPQLFSIPTENQPEEIRVQSSILQAFFGGKPEVPSFATVLLSATVPSPSTVPSIAMVLSPPMAPTVGPIIRKRKQSPEAETTAPQQKRNRLDANSQQSPEAETTALQQKKKGLDAKTKKTKKPSGLKRTAELKRQNNNDRLNSDSLTMPDIPETRSSNIFIVPPILSEGIDQSMGGVELNSSLTTLPTLQNHNPSFQATLASDDLRVPDKHPNRRLAHKDSD</sequence>
<organism evidence="2 3">
    <name type="scientific">Conoideocrella luteorostrata</name>
    <dbReference type="NCBI Taxonomy" id="1105319"/>
    <lineage>
        <taxon>Eukaryota</taxon>
        <taxon>Fungi</taxon>
        <taxon>Dikarya</taxon>
        <taxon>Ascomycota</taxon>
        <taxon>Pezizomycotina</taxon>
        <taxon>Sordariomycetes</taxon>
        <taxon>Hypocreomycetidae</taxon>
        <taxon>Hypocreales</taxon>
        <taxon>Clavicipitaceae</taxon>
        <taxon>Conoideocrella</taxon>
    </lineage>
</organism>
<comment type="caution">
    <text evidence="2">The sequence shown here is derived from an EMBL/GenBank/DDBJ whole genome shotgun (WGS) entry which is preliminary data.</text>
</comment>
<dbReference type="EMBL" id="JASWJB010000200">
    <property type="protein sequence ID" value="KAK2593672.1"/>
    <property type="molecule type" value="Genomic_DNA"/>
</dbReference>
<feature type="compositionally biased region" description="Basic and acidic residues" evidence="1">
    <location>
        <begin position="128"/>
        <end position="137"/>
    </location>
</feature>
<keyword evidence="3" id="KW-1185">Reference proteome</keyword>
<evidence type="ECO:0000313" key="2">
    <source>
        <dbReference type="EMBL" id="KAK2593672.1"/>
    </source>
</evidence>